<proteinExistence type="predicted"/>
<dbReference type="Proteomes" id="UP001268256">
    <property type="component" value="Unassembled WGS sequence"/>
</dbReference>
<evidence type="ECO:0000313" key="2">
    <source>
        <dbReference type="Proteomes" id="UP001268256"/>
    </source>
</evidence>
<accession>A0AAE4JYK4</accession>
<evidence type="ECO:0000313" key="1">
    <source>
        <dbReference type="EMBL" id="MDS3862273.1"/>
    </source>
</evidence>
<keyword evidence="2" id="KW-1185">Reference proteome</keyword>
<dbReference type="RefSeq" id="WP_322879481.1">
    <property type="nucleotide sequence ID" value="NZ_JAVMIP010000025.1"/>
</dbReference>
<sequence length="131" mass="14853">MAATDLPGEQSLYNTLSPILIQNLQAHQAQYNLPSLDAAVIHILEQYFDDVVVLEHISEPTLPEPINDLNQRITSLGRELVNIRNSVPQEYDRLREQLAAVRLSHSGLLHNLRERIEVIERTLGLNESLPD</sequence>
<dbReference type="EMBL" id="JAVMIP010000025">
    <property type="protein sequence ID" value="MDS3862273.1"/>
    <property type="molecule type" value="Genomic_DNA"/>
</dbReference>
<comment type="caution">
    <text evidence="1">The sequence shown here is derived from an EMBL/GenBank/DDBJ whole genome shotgun (WGS) entry which is preliminary data.</text>
</comment>
<reference evidence="2" key="1">
    <citation type="submission" date="2023-07" db="EMBL/GenBank/DDBJ databases">
        <authorList>
            <person name="Luz R."/>
            <person name="Cordeiro R."/>
            <person name="Fonseca A."/>
            <person name="Goncalves V."/>
        </authorList>
    </citation>
    <scope>NUCLEOTIDE SEQUENCE [LARGE SCALE GENOMIC DNA]</scope>
    <source>
        <strain evidence="2">BACA0444</strain>
    </source>
</reference>
<protein>
    <submittedName>
        <fullName evidence="1">Uncharacterized protein</fullName>
    </submittedName>
</protein>
<organism evidence="1 2">
    <name type="scientific">Pseudocalidococcus azoricus BACA0444</name>
    <dbReference type="NCBI Taxonomy" id="2918990"/>
    <lineage>
        <taxon>Bacteria</taxon>
        <taxon>Bacillati</taxon>
        <taxon>Cyanobacteriota</taxon>
        <taxon>Cyanophyceae</taxon>
        <taxon>Acaryochloridales</taxon>
        <taxon>Thermosynechococcaceae</taxon>
        <taxon>Pseudocalidococcus</taxon>
        <taxon>Pseudocalidococcus azoricus</taxon>
    </lineage>
</organism>
<gene>
    <name evidence="1" type="ORF">RIF25_15850</name>
</gene>
<name>A0AAE4JYK4_9CYAN</name>
<dbReference type="AlphaFoldDB" id="A0AAE4JYK4"/>